<feature type="domain" description="D-serine dehydratase-like" evidence="14">
    <location>
        <begin position="313"/>
        <end position="411"/>
    </location>
</feature>
<dbReference type="EMBL" id="NHTK01001352">
    <property type="protein sequence ID" value="PPQ99604.1"/>
    <property type="molecule type" value="Genomic_DNA"/>
</dbReference>
<protein>
    <recommendedName>
        <fullName evidence="12">D-serine dehydratase</fullName>
        <ecNumber evidence="11">4.3.1.18</ecNumber>
    </recommendedName>
    <alternativeName>
        <fullName evidence="13">D-serine deaminase</fullName>
    </alternativeName>
</protein>
<evidence type="ECO:0000256" key="1">
    <source>
        <dbReference type="ARBA" id="ARBA00001933"/>
    </source>
</evidence>
<evidence type="ECO:0000256" key="3">
    <source>
        <dbReference type="ARBA" id="ARBA00005323"/>
    </source>
</evidence>
<dbReference type="PANTHER" id="PTHR28004:SF2">
    <property type="entry name" value="D-SERINE DEHYDRATASE"/>
    <property type="match status" value="1"/>
</dbReference>
<keyword evidence="16" id="KW-1185">Reference proteome</keyword>
<dbReference type="InterPro" id="IPR042208">
    <property type="entry name" value="D-ser_dehydrat-like_sf"/>
</dbReference>
<dbReference type="InterPro" id="IPR001806">
    <property type="entry name" value="Small_GTPase"/>
</dbReference>
<dbReference type="SUPFAM" id="SSF52540">
    <property type="entry name" value="P-loop containing nucleoside triphosphate hydrolases"/>
    <property type="match status" value="1"/>
</dbReference>
<evidence type="ECO:0000256" key="12">
    <source>
        <dbReference type="ARBA" id="ARBA00069616"/>
    </source>
</evidence>
<keyword evidence="6" id="KW-0862">Zinc</keyword>
<dbReference type="Pfam" id="PF00071">
    <property type="entry name" value="Ras"/>
    <property type="match status" value="1"/>
</dbReference>
<dbReference type="NCBIfam" id="TIGR00231">
    <property type="entry name" value="small_GTP"/>
    <property type="match status" value="1"/>
</dbReference>
<dbReference type="InterPro" id="IPR051466">
    <property type="entry name" value="D-amino_acid_metab_enzyme"/>
</dbReference>
<keyword evidence="7" id="KW-0663">Pyridoxal phosphate</keyword>
<evidence type="ECO:0000256" key="11">
    <source>
        <dbReference type="ARBA" id="ARBA00066349"/>
    </source>
</evidence>
<dbReference type="Pfam" id="PF14031">
    <property type="entry name" value="D-ser_dehydrat"/>
    <property type="match status" value="1"/>
</dbReference>
<comment type="cofactor">
    <cofactor evidence="2">
        <name>Zn(2+)</name>
        <dbReference type="ChEBI" id="CHEBI:29105"/>
    </cofactor>
</comment>
<dbReference type="EC" id="4.3.1.18" evidence="11"/>
<evidence type="ECO:0000256" key="10">
    <source>
        <dbReference type="ARBA" id="ARBA00055764"/>
    </source>
</evidence>
<evidence type="ECO:0000259" key="14">
    <source>
        <dbReference type="SMART" id="SM01119"/>
    </source>
</evidence>
<keyword evidence="8" id="KW-0456">Lyase</keyword>
<dbReference type="AlphaFoldDB" id="A0A409Y9K6"/>
<evidence type="ECO:0000256" key="2">
    <source>
        <dbReference type="ARBA" id="ARBA00001947"/>
    </source>
</evidence>
<dbReference type="GO" id="GO:0009636">
    <property type="term" value="P:response to toxic substance"/>
    <property type="evidence" value="ECO:0007669"/>
    <property type="project" value="UniProtKB-KW"/>
</dbReference>
<reference evidence="15 16" key="1">
    <citation type="journal article" date="2018" name="Evol. Lett.">
        <title>Horizontal gene cluster transfer increased hallucinogenic mushroom diversity.</title>
        <authorList>
            <person name="Reynolds H.T."/>
            <person name="Vijayakumar V."/>
            <person name="Gluck-Thaler E."/>
            <person name="Korotkin H.B."/>
            <person name="Matheny P.B."/>
            <person name="Slot J.C."/>
        </authorList>
    </citation>
    <scope>NUCLEOTIDE SEQUENCE [LARGE SCALE GENOMIC DNA]</scope>
    <source>
        <strain evidence="15 16">2629</strain>
    </source>
</reference>
<sequence length="598" mass="65881">MISQTATPFDLLQKPDEDALVKAFAGSHVDTLRTPAMIIDRKIFAHNCAAMHKKAREWGATFRAHLKTHKTLKGTRLQLQSSEGQSHAIIVSTMMEAWEVFQGGLVADGTVKDILYGLPIAPNKIADLSRLSQEVEKHGGVVRILIDHPDQVRFLEEYNDGQHNTRWSAFIKINGGQHRAGVVPSSKEFFKLLDAALYSPVLTLYGFYGHAGNAYGSTSLEEASNFLSGEVQAVNIAAQDALQVISKADKPVSVKGEFVLSVGSTPTAHAASAETRRLLSEKLNGVLELHAGNYPMLDLQQEHTSLIDQARISQRVRATVISYYPGRGTNGTDEAMVDAGAIAFSKDTGPSGGYGEVIGTPWKLSRISQEHGILTIPPGDHRTLALGTVVDIIGQHACLIAAAYPWYYIVDSDVENGTRVVDVWVPWKALVMSFHDGDGDATELIETYDFLMKYIIIGEAGTGKSCLLHQFTHNSFKDHSQHTIGVEFSSRTVKLGEKRIKLQLWDTAGQERFRSVTRSYYRGAAGAILVYDITNRNSFANLSRWLSDARALASSNLVVVLVGNKSDREEDREVEWSEASRWAADNGKSTQLFSYLYR</sequence>
<dbReference type="GO" id="GO:0008721">
    <property type="term" value="F:D-serine ammonia-lyase activity"/>
    <property type="evidence" value="ECO:0007669"/>
    <property type="project" value="UniProtKB-EC"/>
</dbReference>
<dbReference type="OrthoDB" id="20198at2759"/>
<dbReference type="GO" id="GO:0005525">
    <property type="term" value="F:GTP binding"/>
    <property type="evidence" value="ECO:0007669"/>
    <property type="project" value="InterPro"/>
</dbReference>
<dbReference type="InParanoid" id="A0A409Y9K6"/>
<dbReference type="STRING" id="181874.A0A409Y9K6"/>
<comment type="similarity">
    <text evidence="3">Belongs to the DSD1 family.</text>
</comment>
<comment type="catalytic activity">
    <reaction evidence="9">
        <text>D-serine = pyruvate + NH4(+)</text>
        <dbReference type="Rhea" id="RHEA:13977"/>
        <dbReference type="ChEBI" id="CHEBI:15361"/>
        <dbReference type="ChEBI" id="CHEBI:28938"/>
        <dbReference type="ChEBI" id="CHEBI:35247"/>
        <dbReference type="EC" id="4.3.1.18"/>
    </reaction>
    <physiologicalReaction direction="left-to-right" evidence="9">
        <dbReference type="Rhea" id="RHEA:13978"/>
    </physiologicalReaction>
</comment>
<evidence type="ECO:0000256" key="4">
    <source>
        <dbReference type="ARBA" id="ARBA00022575"/>
    </source>
</evidence>
<dbReference type="InterPro" id="IPR029066">
    <property type="entry name" value="PLP-binding_barrel"/>
</dbReference>
<dbReference type="SMART" id="SM01119">
    <property type="entry name" value="D-ser_dehydrat"/>
    <property type="match status" value="1"/>
</dbReference>
<evidence type="ECO:0000256" key="7">
    <source>
        <dbReference type="ARBA" id="ARBA00022898"/>
    </source>
</evidence>
<comment type="caution">
    <text evidence="15">The sequence shown here is derived from an EMBL/GenBank/DDBJ whole genome shotgun (WGS) entry which is preliminary data.</text>
</comment>
<dbReference type="Proteomes" id="UP000284842">
    <property type="component" value="Unassembled WGS sequence"/>
</dbReference>
<dbReference type="InterPro" id="IPR001608">
    <property type="entry name" value="Ala_racemase_N"/>
</dbReference>
<dbReference type="FunCoup" id="A0A409Y9K6">
    <property type="interactions" value="27"/>
</dbReference>
<evidence type="ECO:0000313" key="16">
    <source>
        <dbReference type="Proteomes" id="UP000284842"/>
    </source>
</evidence>
<keyword evidence="4" id="KW-0216">Detoxification</keyword>
<dbReference type="SMART" id="SM00173">
    <property type="entry name" value="RAS"/>
    <property type="match status" value="1"/>
</dbReference>
<dbReference type="SUPFAM" id="SSF51419">
    <property type="entry name" value="PLP-binding barrel"/>
    <property type="match status" value="1"/>
</dbReference>
<evidence type="ECO:0000256" key="8">
    <source>
        <dbReference type="ARBA" id="ARBA00023239"/>
    </source>
</evidence>
<dbReference type="InterPro" id="IPR026956">
    <property type="entry name" value="D-ser_dehydrat-like_dom"/>
</dbReference>
<dbReference type="PRINTS" id="PR00449">
    <property type="entry name" value="RASTRNSFRMNG"/>
</dbReference>
<evidence type="ECO:0000256" key="6">
    <source>
        <dbReference type="ARBA" id="ARBA00022833"/>
    </source>
</evidence>
<dbReference type="GO" id="GO:0003924">
    <property type="term" value="F:GTPase activity"/>
    <property type="evidence" value="ECO:0007669"/>
    <property type="project" value="InterPro"/>
</dbReference>
<dbReference type="InterPro" id="IPR005225">
    <property type="entry name" value="Small_GTP-bd"/>
</dbReference>
<dbReference type="SMART" id="SM00175">
    <property type="entry name" value="RAB"/>
    <property type="match status" value="1"/>
</dbReference>
<dbReference type="Gene3D" id="2.40.37.20">
    <property type="entry name" value="D-serine dehydratase-like domain"/>
    <property type="match status" value="1"/>
</dbReference>
<comment type="function">
    <text evidence="10">Catalyzes the conversion of D-serine to pyruvate and ammonia. May play a role in D-serine detoxification.</text>
</comment>
<proteinExistence type="inferred from homology"/>
<dbReference type="FunFam" id="3.20.20.10:FF:000016">
    <property type="entry name" value="D-serine dehydratase"/>
    <property type="match status" value="1"/>
</dbReference>
<dbReference type="GO" id="GO:0046872">
    <property type="term" value="F:metal ion binding"/>
    <property type="evidence" value="ECO:0007669"/>
    <property type="project" value="UniProtKB-KW"/>
</dbReference>
<keyword evidence="5" id="KW-0479">Metal-binding</keyword>
<evidence type="ECO:0000313" key="15">
    <source>
        <dbReference type="EMBL" id="PPQ99604.1"/>
    </source>
</evidence>
<dbReference type="Pfam" id="PF01168">
    <property type="entry name" value="Ala_racemase_N"/>
    <property type="match status" value="1"/>
</dbReference>
<dbReference type="Gene3D" id="3.40.50.300">
    <property type="entry name" value="P-loop containing nucleotide triphosphate hydrolases"/>
    <property type="match status" value="1"/>
</dbReference>
<dbReference type="GO" id="GO:0036088">
    <property type="term" value="P:D-serine catabolic process"/>
    <property type="evidence" value="ECO:0007669"/>
    <property type="project" value="TreeGrafter"/>
</dbReference>
<dbReference type="PROSITE" id="PS51419">
    <property type="entry name" value="RAB"/>
    <property type="match status" value="1"/>
</dbReference>
<accession>A0A409Y9K6</accession>
<evidence type="ECO:0000256" key="5">
    <source>
        <dbReference type="ARBA" id="ARBA00022723"/>
    </source>
</evidence>
<evidence type="ECO:0000256" key="9">
    <source>
        <dbReference type="ARBA" id="ARBA00051198"/>
    </source>
</evidence>
<dbReference type="FunFam" id="3.40.50.300:FF:001728">
    <property type="entry name" value="Ras related protein1"/>
    <property type="match status" value="1"/>
</dbReference>
<gene>
    <name evidence="15" type="ORF">CVT24_005180</name>
</gene>
<comment type="cofactor">
    <cofactor evidence="1">
        <name>pyridoxal 5'-phosphate</name>
        <dbReference type="ChEBI" id="CHEBI:597326"/>
    </cofactor>
</comment>
<dbReference type="Gene3D" id="3.20.20.10">
    <property type="entry name" value="Alanine racemase"/>
    <property type="match status" value="1"/>
</dbReference>
<name>A0A409Y9K6_9AGAR</name>
<dbReference type="InterPro" id="IPR027417">
    <property type="entry name" value="P-loop_NTPase"/>
</dbReference>
<dbReference type="PROSITE" id="PS51421">
    <property type="entry name" value="RAS"/>
    <property type="match status" value="1"/>
</dbReference>
<evidence type="ECO:0000256" key="13">
    <source>
        <dbReference type="ARBA" id="ARBA00075219"/>
    </source>
</evidence>
<organism evidence="15 16">
    <name type="scientific">Panaeolus cyanescens</name>
    <dbReference type="NCBI Taxonomy" id="181874"/>
    <lineage>
        <taxon>Eukaryota</taxon>
        <taxon>Fungi</taxon>
        <taxon>Dikarya</taxon>
        <taxon>Basidiomycota</taxon>
        <taxon>Agaricomycotina</taxon>
        <taxon>Agaricomycetes</taxon>
        <taxon>Agaricomycetidae</taxon>
        <taxon>Agaricales</taxon>
        <taxon>Agaricineae</taxon>
        <taxon>Galeropsidaceae</taxon>
        <taxon>Panaeolus</taxon>
    </lineage>
</organism>
<dbReference type="SMART" id="SM00174">
    <property type="entry name" value="RHO"/>
    <property type="match status" value="1"/>
</dbReference>
<dbReference type="PANTHER" id="PTHR28004">
    <property type="entry name" value="ZGC:162816-RELATED"/>
    <property type="match status" value="1"/>
</dbReference>